<dbReference type="Proteomes" id="UP000002421">
    <property type="component" value="Segment"/>
</dbReference>
<dbReference type="KEGG" id="vg:6372300"/>
<organism evidence="1 2">
    <name type="scientific">Pseudomonas phage 201phi2-1</name>
    <name type="common">Pseudomonas chlororaphis phage 201phi2-1</name>
    <dbReference type="NCBI Taxonomy" id="198110"/>
    <lineage>
        <taxon>Viruses</taxon>
        <taxon>Duplodnaviria</taxon>
        <taxon>Heunggongvirae</taxon>
        <taxon>Uroviricota</taxon>
        <taxon>Caudoviricetes</taxon>
        <taxon>Chimalliviridae</taxon>
        <taxon>Serwervirus</taxon>
        <taxon>Serwervirus 201phi21</taxon>
    </lineage>
</organism>
<gene>
    <name evidence="1" type="ORF">201phi2-1p338</name>
</gene>
<proteinExistence type="predicted"/>
<accession>B3FJJ8</accession>
<sequence>MKSSTRITIPIIHGVNGCIMDFPFTRQGETRLAPIKWITPIEVEYPDGWAIFKLKTVPTLILYEDHKEFEIWDQYMMSKPKLVGRVKINCTTDYYEVELEPKYRCFRLSMILLVHHNPQEPFYTNAFRNRTPYGEWRYKDVI</sequence>
<reference evidence="1 2" key="1">
    <citation type="journal article" date="2008" name="Virology">
        <title>Characterization of Pseudomonas chlororaphis myovirus 201varphi2-1 via genomic sequencing, mass spectrometry, and electron microscopy.</title>
        <authorList>
            <person name="Thomas J.A."/>
            <person name="Rolando M.R."/>
            <person name="Carroll C.A."/>
            <person name="Shen P.S."/>
            <person name="Belnap D.M."/>
            <person name="Weintraub S.T."/>
            <person name="Serwer P."/>
            <person name="Hardies S.C."/>
        </authorList>
    </citation>
    <scope>NUCLEOTIDE SEQUENCE</scope>
</reference>
<protein>
    <submittedName>
        <fullName evidence="1">Uncharacterized protein</fullName>
    </submittedName>
</protein>
<keyword evidence="2" id="KW-1185">Reference proteome</keyword>
<dbReference type="RefSeq" id="YP_001957059.1">
    <property type="nucleotide sequence ID" value="NC_010821.1"/>
</dbReference>
<dbReference type="EMBL" id="EU197055">
    <property type="protein sequence ID" value="ABY63163.1"/>
    <property type="molecule type" value="Genomic_DNA"/>
</dbReference>
<dbReference type="OrthoDB" id="28182at10239"/>
<evidence type="ECO:0000313" key="1">
    <source>
        <dbReference type="EMBL" id="ABY63163.1"/>
    </source>
</evidence>
<organismHost>
    <name type="scientific">Pseudomonas chlororaphis</name>
    <dbReference type="NCBI Taxonomy" id="587753"/>
</organismHost>
<name>B3FJJ8_BP201</name>
<evidence type="ECO:0000313" key="2">
    <source>
        <dbReference type="Proteomes" id="UP000002421"/>
    </source>
</evidence>